<name>A0ABP5JQ71_9ACTN</name>
<evidence type="ECO:0000313" key="1">
    <source>
        <dbReference type="EMBL" id="GAA2118646.1"/>
    </source>
</evidence>
<evidence type="ECO:0000313" key="2">
    <source>
        <dbReference type="Proteomes" id="UP001500443"/>
    </source>
</evidence>
<accession>A0ABP5JQ71</accession>
<keyword evidence="2" id="KW-1185">Reference proteome</keyword>
<sequence length="70" mass="7891">MRENGSRDDLIDRLEELGVGNYFLARDRQAWACFDGAETLRQGAEHVRVGHTHYVVESGDGSDQLPDTRT</sequence>
<protein>
    <submittedName>
        <fullName evidence="1">Uncharacterized protein</fullName>
    </submittedName>
</protein>
<organism evidence="1 2">
    <name type="scientific">Streptomyces synnematoformans</name>
    <dbReference type="NCBI Taxonomy" id="415721"/>
    <lineage>
        <taxon>Bacteria</taxon>
        <taxon>Bacillati</taxon>
        <taxon>Actinomycetota</taxon>
        <taxon>Actinomycetes</taxon>
        <taxon>Kitasatosporales</taxon>
        <taxon>Streptomycetaceae</taxon>
        <taxon>Streptomyces</taxon>
    </lineage>
</organism>
<comment type="caution">
    <text evidence="1">The sequence shown here is derived from an EMBL/GenBank/DDBJ whole genome shotgun (WGS) entry which is preliminary data.</text>
</comment>
<reference evidence="2" key="1">
    <citation type="journal article" date="2019" name="Int. J. Syst. Evol. Microbiol.">
        <title>The Global Catalogue of Microorganisms (GCM) 10K type strain sequencing project: providing services to taxonomists for standard genome sequencing and annotation.</title>
        <authorList>
            <consortium name="The Broad Institute Genomics Platform"/>
            <consortium name="The Broad Institute Genome Sequencing Center for Infectious Disease"/>
            <person name="Wu L."/>
            <person name="Ma J."/>
        </authorList>
    </citation>
    <scope>NUCLEOTIDE SEQUENCE [LARGE SCALE GENOMIC DNA]</scope>
    <source>
        <strain evidence="2">JCM 15481</strain>
    </source>
</reference>
<gene>
    <name evidence="1" type="ORF">GCM10009802_20400</name>
</gene>
<dbReference type="Proteomes" id="UP001500443">
    <property type="component" value="Unassembled WGS sequence"/>
</dbReference>
<proteinExistence type="predicted"/>
<dbReference type="EMBL" id="BAAAPF010000042">
    <property type="protein sequence ID" value="GAA2118646.1"/>
    <property type="molecule type" value="Genomic_DNA"/>
</dbReference>